<proteinExistence type="predicted"/>
<dbReference type="SMART" id="SM00091">
    <property type="entry name" value="PAS"/>
    <property type="match status" value="2"/>
</dbReference>
<dbReference type="Pfam" id="PF08448">
    <property type="entry name" value="PAS_4"/>
    <property type="match status" value="2"/>
</dbReference>
<dbReference type="RefSeq" id="WP_167941484.1">
    <property type="nucleotide sequence ID" value="NZ_JAATJA010000002.1"/>
</dbReference>
<dbReference type="PANTHER" id="PTHR43065:SF42">
    <property type="entry name" value="TWO-COMPONENT SENSOR PPRA"/>
    <property type="match status" value="1"/>
</dbReference>
<keyword evidence="4" id="KW-0472">Membrane</keyword>
<dbReference type="AlphaFoldDB" id="A0A846QQ06"/>
<dbReference type="PANTHER" id="PTHR43065">
    <property type="entry name" value="SENSOR HISTIDINE KINASE"/>
    <property type="match status" value="1"/>
</dbReference>
<dbReference type="InterPro" id="IPR000014">
    <property type="entry name" value="PAS"/>
</dbReference>
<evidence type="ECO:0000256" key="3">
    <source>
        <dbReference type="ARBA" id="ARBA00022553"/>
    </source>
</evidence>
<gene>
    <name evidence="8" type="ORF">GGQ74_002086</name>
</gene>
<dbReference type="CDD" id="cd00082">
    <property type="entry name" value="HisKA"/>
    <property type="match status" value="1"/>
</dbReference>
<dbReference type="InterPro" id="IPR036890">
    <property type="entry name" value="HATPase_C_sf"/>
</dbReference>
<dbReference type="InterPro" id="IPR013656">
    <property type="entry name" value="PAS_4"/>
</dbReference>
<dbReference type="PROSITE" id="PS50113">
    <property type="entry name" value="PAC"/>
    <property type="match status" value="1"/>
</dbReference>
<dbReference type="PROSITE" id="PS50109">
    <property type="entry name" value="HIS_KIN"/>
    <property type="match status" value="1"/>
</dbReference>
<evidence type="ECO:0000256" key="2">
    <source>
        <dbReference type="ARBA" id="ARBA00012438"/>
    </source>
</evidence>
<dbReference type="InterPro" id="IPR035965">
    <property type="entry name" value="PAS-like_dom_sf"/>
</dbReference>
<evidence type="ECO:0000259" key="5">
    <source>
        <dbReference type="PROSITE" id="PS50109"/>
    </source>
</evidence>
<organism evidence="8 9">
    <name type="scientific">Desulfobaculum xiamenense</name>
    <dbReference type="NCBI Taxonomy" id="995050"/>
    <lineage>
        <taxon>Bacteria</taxon>
        <taxon>Pseudomonadati</taxon>
        <taxon>Thermodesulfobacteriota</taxon>
        <taxon>Desulfovibrionia</taxon>
        <taxon>Desulfovibrionales</taxon>
        <taxon>Desulfovibrionaceae</taxon>
        <taxon>Desulfobaculum</taxon>
    </lineage>
</organism>
<feature type="domain" description="PAS" evidence="6">
    <location>
        <begin position="539"/>
        <end position="581"/>
    </location>
</feature>
<comment type="catalytic activity">
    <reaction evidence="1">
        <text>ATP + protein L-histidine = ADP + protein N-phospho-L-histidine.</text>
        <dbReference type="EC" id="2.7.13.3"/>
    </reaction>
</comment>
<dbReference type="SUPFAM" id="SSF55874">
    <property type="entry name" value="ATPase domain of HSP90 chaperone/DNA topoisomerase II/histidine kinase"/>
    <property type="match status" value="1"/>
</dbReference>
<dbReference type="EMBL" id="JAATJA010000002">
    <property type="protein sequence ID" value="NJB68413.1"/>
    <property type="molecule type" value="Genomic_DNA"/>
</dbReference>
<dbReference type="Gene3D" id="3.30.450.20">
    <property type="entry name" value="PAS domain"/>
    <property type="match status" value="2"/>
</dbReference>
<keyword evidence="9" id="KW-1185">Reference proteome</keyword>
<feature type="transmembrane region" description="Helical" evidence="4">
    <location>
        <begin position="350"/>
        <end position="371"/>
    </location>
</feature>
<feature type="transmembrane region" description="Helical" evidence="4">
    <location>
        <begin position="25"/>
        <end position="48"/>
    </location>
</feature>
<dbReference type="SMART" id="SM00388">
    <property type="entry name" value="HisKA"/>
    <property type="match status" value="1"/>
</dbReference>
<evidence type="ECO:0000313" key="8">
    <source>
        <dbReference type="EMBL" id="NJB68413.1"/>
    </source>
</evidence>
<comment type="caution">
    <text evidence="8">The sequence shown here is derived from an EMBL/GenBank/DDBJ whole genome shotgun (WGS) entry which is preliminary data.</text>
</comment>
<dbReference type="EC" id="2.7.13.3" evidence="2"/>
<dbReference type="SUPFAM" id="SSF47384">
    <property type="entry name" value="Homodimeric domain of signal transducing histidine kinase"/>
    <property type="match status" value="1"/>
</dbReference>
<keyword evidence="3" id="KW-0597">Phosphoprotein</keyword>
<dbReference type="InterPro" id="IPR003594">
    <property type="entry name" value="HATPase_dom"/>
</dbReference>
<dbReference type="InterPro" id="IPR005467">
    <property type="entry name" value="His_kinase_dom"/>
</dbReference>
<dbReference type="Gene3D" id="1.10.287.130">
    <property type="match status" value="1"/>
</dbReference>
<feature type="domain" description="Histidine kinase" evidence="5">
    <location>
        <begin position="668"/>
        <end position="913"/>
    </location>
</feature>
<dbReference type="InterPro" id="IPR004358">
    <property type="entry name" value="Sig_transdc_His_kin-like_C"/>
</dbReference>
<dbReference type="PRINTS" id="PR00344">
    <property type="entry name" value="BCTRLSENSOR"/>
</dbReference>
<dbReference type="GO" id="GO:0000155">
    <property type="term" value="F:phosphorelay sensor kinase activity"/>
    <property type="evidence" value="ECO:0007669"/>
    <property type="project" value="InterPro"/>
</dbReference>
<evidence type="ECO:0000256" key="4">
    <source>
        <dbReference type="SAM" id="Phobius"/>
    </source>
</evidence>
<dbReference type="InterPro" id="IPR003661">
    <property type="entry name" value="HisK_dim/P_dom"/>
</dbReference>
<reference evidence="8 9" key="1">
    <citation type="submission" date="2020-03" db="EMBL/GenBank/DDBJ databases">
        <title>Genomic Encyclopedia of Type Strains, Phase IV (KMG-IV): sequencing the most valuable type-strain genomes for metagenomic binning, comparative biology and taxonomic classification.</title>
        <authorList>
            <person name="Goeker M."/>
        </authorList>
    </citation>
    <scope>NUCLEOTIDE SEQUENCE [LARGE SCALE GENOMIC DNA]</scope>
    <source>
        <strain evidence="8 9">DSM 24233</strain>
    </source>
</reference>
<dbReference type="SMART" id="SM00387">
    <property type="entry name" value="HATPase_c"/>
    <property type="match status" value="1"/>
</dbReference>
<sequence length="913" mass="100306">MRHGCQRFGWTGNPRFDASACWRIAFARCAVLLCACVVVALAACPALAREKVRLQLKWHHQFQFAGYYAAVEKGFYADEGFDVELVEGGPDIDPVAEVVAGRAEYGVGTAQIVLDFIHGAQIVLLAAIQQHSPFVIMVRSDSGISRPRELVGRRFMYRHSMSKALLLMLLHDGVEEGQVLLDRGDDRVEALVEGRVDAVAAYMSNEPFLVRERGVPVVLIQPRSYGVDFYGDCLFASRAETRAHADRARRFRRATLRGWNYALDNVEEMIGVVHDHYDGSRSRAHLRYEAECLRGLILPALVEMGDLCPQRLRHIADAFAEAGLAPQGCSLDGLVIREGLHSPLRDLNRVLLVAFSVAVVGLAAALGMYVFSVRLKRGIAERTQELEETNELLLGEIGDRAAAEEALRRSEAKFRALFDQTYQFCALLSPEGTVQMVNRTALEFIGVEARDIEGHPFWDTPWWNQSPLAQERVREGLLLAARGSVVCDEAEHVTAQGEARVIDFSIKPVSDADGHVVYILAEGRDITDRKRAAEETRRLRAVLQNVMDSLPSVLVSVDRQGRLALWNRNAAEVAGLTEGHLGMPLEQAFALMAERMDRVHAVAAGGEAFVEVAVATNGGERHVDVAVYPLGADKGAVVRIEDVTDRVRIQQRMIQTEKMMSVGGLAAGMAHEINNPLGIILQSGQNLRRRFSEDLPINREVAARHGVDLVGVAAYMQERGIVRYLDAIAEAGQRAARIVSSMLDFTRTPERGRGSFRMNELLDSALALAAGDSGLRTKCGFDAIAIQRQYDPDLPEVPCSRGQIEQVFLNVIRNAAEALSRGKKGDEPVITVSTAARSGFVRVTVADNGPGMDAQTVRRVFEPFFTTKPPGEGTGLGLSVAYFIVTATHGGRFRVESEPGRGTAFIVELPREG</sequence>
<evidence type="ECO:0000313" key="9">
    <source>
        <dbReference type="Proteomes" id="UP000580856"/>
    </source>
</evidence>
<dbReference type="Pfam" id="PF00512">
    <property type="entry name" value="HisKA"/>
    <property type="match status" value="1"/>
</dbReference>
<dbReference type="PROSITE" id="PS50112">
    <property type="entry name" value="PAS"/>
    <property type="match status" value="1"/>
</dbReference>
<dbReference type="InterPro" id="IPR015168">
    <property type="entry name" value="SsuA/THI5"/>
</dbReference>
<dbReference type="SUPFAM" id="SSF55785">
    <property type="entry name" value="PYP-like sensor domain (PAS domain)"/>
    <property type="match status" value="2"/>
</dbReference>
<keyword evidence="4" id="KW-0812">Transmembrane</keyword>
<dbReference type="SUPFAM" id="SSF53850">
    <property type="entry name" value="Periplasmic binding protein-like II"/>
    <property type="match status" value="1"/>
</dbReference>
<dbReference type="CDD" id="cd00130">
    <property type="entry name" value="PAS"/>
    <property type="match status" value="1"/>
</dbReference>
<keyword evidence="4" id="KW-1133">Transmembrane helix</keyword>
<evidence type="ECO:0000256" key="1">
    <source>
        <dbReference type="ARBA" id="ARBA00000085"/>
    </source>
</evidence>
<dbReference type="Pfam" id="PF09084">
    <property type="entry name" value="NMT1"/>
    <property type="match status" value="1"/>
</dbReference>
<dbReference type="InterPro" id="IPR036097">
    <property type="entry name" value="HisK_dim/P_sf"/>
</dbReference>
<dbReference type="Gene3D" id="3.30.565.10">
    <property type="entry name" value="Histidine kinase-like ATPase, C-terminal domain"/>
    <property type="match status" value="1"/>
</dbReference>
<dbReference type="Gene3D" id="3.40.190.10">
    <property type="entry name" value="Periplasmic binding protein-like II"/>
    <property type="match status" value="2"/>
</dbReference>
<evidence type="ECO:0000259" key="6">
    <source>
        <dbReference type="PROSITE" id="PS50112"/>
    </source>
</evidence>
<name>A0A846QQ06_9BACT</name>
<dbReference type="InterPro" id="IPR000700">
    <property type="entry name" value="PAS-assoc_C"/>
</dbReference>
<feature type="domain" description="PAC" evidence="7">
    <location>
        <begin position="486"/>
        <end position="538"/>
    </location>
</feature>
<dbReference type="Proteomes" id="UP000580856">
    <property type="component" value="Unassembled WGS sequence"/>
</dbReference>
<dbReference type="NCBIfam" id="TIGR00229">
    <property type="entry name" value="sensory_box"/>
    <property type="match status" value="2"/>
</dbReference>
<protein>
    <recommendedName>
        <fullName evidence="2">histidine kinase</fullName>
        <ecNumber evidence="2">2.7.13.3</ecNumber>
    </recommendedName>
</protein>
<evidence type="ECO:0000259" key="7">
    <source>
        <dbReference type="PROSITE" id="PS50113"/>
    </source>
</evidence>
<accession>A0A846QQ06</accession>
<dbReference type="Pfam" id="PF02518">
    <property type="entry name" value="HATPase_c"/>
    <property type="match status" value="1"/>
</dbReference>